<evidence type="ECO:0000313" key="3">
    <source>
        <dbReference type="Proteomes" id="UP001054945"/>
    </source>
</evidence>
<dbReference type="AlphaFoldDB" id="A0AAV4U4C9"/>
<protein>
    <submittedName>
        <fullName evidence="2">Uncharacterized protein</fullName>
    </submittedName>
</protein>
<keyword evidence="3" id="KW-1185">Reference proteome</keyword>
<evidence type="ECO:0000256" key="1">
    <source>
        <dbReference type="SAM" id="MobiDB-lite"/>
    </source>
</evidence>
<reference evidence="2 3" key="1">
    <citation type="submission" date="2021-06" db="EMBL/GenBank/DDBJ databases">
        <title>Caerostris extrusa draft genome.</title>
        <authorList>
            <person name="Kono N."/>
            <person name="Arakawa K."/>
        </authorList>
    </citation>
    <scope>NUCLEOTIDE SEQUENCE [LARGE SCALE GENOMIC DNA]</scope>
</reference>
<proteinExistence type="predicted"/>
<comment type="caution">
    <text evidence="2">The sequence shown here is derived from an EMBL/GenBank/DDBJ whole genome shotgun (WGS) entry which is preliminary data.</text>
</comment>
<sequence length="120" mass="13429">MSQEGRTDDQQHSSSGRHQEKKAAKHTLASIVVEKGAPANKNVKHFFCPDLISEMGVGRSLLTRRILWRATFWKCGDCWRFIKQVLCGGTTGGLDSIVNAGLLRGDSIWDRIWLFSLTVV</sequence>
<gene>
    <name evidence="2" type="ORF">CEXT_712401</name>
</gene>
<name>A0AAV4U4C9_CAEEX</name>
<dbReference type="Proteomes" id="UP001054945">
    <property type="component" value="Unassembled WGS sequence"/>
</dbReference>
<dbReference type="EMBL" id="BPLR01012261">
    <property type="protein sequence ID" value="GIY52601.1"/>
    <property type="molecule type" value="Genomic_DNA"/>
</dbReference>
<feature type="compositionally biased region" description="Basic and acidic residues" evidence="1">
    <location>
        <begin position="1"/>
        <end position="22"/>
    </location>
</feature>
<feature type="region of interest" description="Disordered" evidence="1">
    <location>
        <begin position="1"/>
        <end position="25"/>
    </location>
</feature>
<accession>A0AAV4U4C9</accession>
<organism evidence="2 3">
    <name type="scientific">Caerostris extrusa</name>
    <name type="common">Bark spider</name>
    <name type="synonym">Caerostris bankana</name>
    <dbReference type="NCBI Taxonomy" id="172846"/>
    <lineage>
        <taxon>Eukaryota</taxon>
        <taxon>Metazoa</taxon>
        <taxon>Ecdysozoa</taxon>
        <taxon>Arthropoda</taxon>
        <taxon>Chelicerata</taxon>
        <taxon>Arachnida</taxon>
        <taxon>Araneae</taxon>
        <taxon>Araneomorphae</taxon>
        <taxon>Entelegynae</taxon>
        <taxon>Araneoidea</taxon>
        <taxon>Araneidae</taxon>
        <taxon>Caerostris</taxon>
    </lineage>
</organism>
<evidence type="ECO:0000313" key="2">
    <source>
        <dbReference type="EMBL" id="GIY52601.1"/>
    </source>
</evidence>